<evidence type="ECO:0000313" key="2">
    <source>
        <dbReference type="EMBL" id="AVR56169.1"/>
    </source>
</evidence>
<gene>
    <name evidence="2" type="primary">19</name>
    <name evidence="2" type="ORF">SEA_BONAEVITAE_19</name>
</gene>
<keyword evidence="3" id="KW-1185">Reference proteome</keyword>
<feature type="transmembrane region" description="Helical" evidence="1">
    <location>
        <begin position="21"/>
        <end position="44"/>
    </location>
</feature>
<evidence type="ECO:0000313" key="3">
    <source>
        <dbReference type="Proteomes" id="UP000244331"/>
    </source>
</evidence>
<accession>A0A2R3ZZK6</accession>
<dbReference type="Proteomes" id="UP000244331">
    <property type="component" value="Segment"/>
</dbReference>
<organism evidence="2 3">
    <name type="scientific">Microbacterium phage BonaeVitae</name>
    <dbReference type="NCBI Taxonomy" id="2126925"/>
    <lineage>
        <taxon>Viruses</taxon>
        <taxon>Duplodnaviria</taxon>
        <taxon>Heunggongvirae</taxon>
        <taxon>Uroviricota</taxon>
        <taxon>Caudoviricetes</taxon>
        <taxon>Orlajensenviridae</taxon>
        <taxon>Pelczarvirinae</taxon>
        <taxon>Bonaevitaevirus</taxon>
        <taxon>Bonaevitaevirus bonaevitae</taxon>
    </lineage>
</organism>
<protein>
    <submittedName>
        <fullName evidence="2">Membrane protein</fullName>
    </submittedName>
</protein>
<name>A0A2R3ZZK6_9CAUD</name>
<proteinExistence type="predicted"/>
<keyword evidence="1" id="KW-1133">Transmembrane helix</keyword>
<reference evidence="2 3" key="1">
    <citation type="submission" date="2018-03" db="EMBL/GenBank/DDBJ databases">
        <authorList>
            <person name="Stanton A.-C.J."/>
            <person name="Heskett L."/>
            <person name="Lambert A."/>
            <person name="Linder D."/>
            <person name="Novinski D."/>
            <person name="Bricker J."/>
            <person name="Garlena R.A."/>
            <person name="Russell D.A."/>
            <person name="Pope W.H."/>
            <person name="Jacobs-Sera D."/>
            <person name="Hatfull G.F."/>
        </authorList>
    </citation>
    <scope>NUCLEOTIDE SEQUENCE [LARGE SCALE GENOMIC DNA]</scope>
</reference>
<evidence type="ECO:0000256" key="1">
    <source>
        <dbReference type="SAM" id="Phobius"/>
    </source>
</evidence>
<keyword evidence="1" id="KW-0472">Membrane</keyword>
<dbReference type="RefSeq" id="YP_009996805.1">
    <property type="nucleotide sequence ID" value="NC_052940.1"/>
</dbReference>
<dbReference type="EMBL" id="MH045556">
    <property type="protein sequence ID" value="AVR56169.1"/>
    <property type="molecule type" value="Genomic_DNA"/>
</dbReference>
<dbReference type="KEGG" id="vg:62648729"/>
<dbReference type="GeneID" id="62648729"/>
<sequence>MSETNTKPLTRRERRQQLRAASARWITPALRRWAYGVAGAAVLAGVGFGWLPAGAAALLLPLAAALFYVDETGEPR</sequence>
<keyword evidence="1" id="KW-0812">Transmembrane</keyword>